<dbReference type="EMBL" id="JABFUD020000002">
    <property type="protein sequence ID" value="KAI5082728.1"/>
    <property type="molecule type" value="Genomic_DNA"/>
</dbReference>
<dbReference type="GO" id="GO:0016020">
    <property type="term" value="C:membrane"/>
    <property type="evidence" value="ECO:0007669"/>
    <property type="project" value="UniProtKB-SubCell"/>
</dbReference>
<dbReference type="GO" id="GO:0005737">
    <property type="term" value="C:cytoplasm"/>
    <property type="evidence" value="ECO:0007669"/>
    <property type="project" value="TreeGrafter"/>
</dbReference>
<evidence type="ECO:0000256" key="6">
    <source>
        <dbReference type="ARBA" id="ARBA00022989"/>
    </source>
</evidence>
<organism evidence="9 10">
    <name type="scientific">Adiantum capillus-veneris</name>
    <name type="common">Maidenhair fern</name>
    <dbReference type="NCBI Taxonomy" id="13818"/>
    <lineage>
        <taxon>Eukaryota</taxon>
        <taxon>Viridiplantae</taxon>
        <taxon>Streptophyta</taxon>
        <taxon>Embryophyta</taxon>
        <taxon>Tracheophyta</taxon>
        <taxon>Polypodiopsida</taxon>
        <taxon>Polypodiidae</taxon>
        <taxon>Polypodiales</taxon>
        <taxon>Pteridineae</taxon>
        <taxon>Pteridaceae</taxon>
        <taxon>Vittarioideae</taxon>
        <taxon>Adiantum</taxon>
    </lineage>
</organism>
<keyword evidence="5" id="KW-0812">Transmembrane</keyword>
<evidence type="ECO:0000313" key="10">
    <source>
        <dbReference type="Proteomes" id="UP000886520"/>
    </source>
</evidence>
<protein>
    <recommendedName>
        <fullName evidence="8">Glycosyltransferase family 92 protein</fullName>
        <ecNumber evidence="8">2.4.1.-</ecNumber>
    </recommendedName>
</protein>
<evidence type="ECO:0000256" key="3">
    <source>
        <dbReference type="ARBA" id="ARBA00022676"/>
    </source>
</evidence>
<dbReference type="InterPro" id="IPR008166">
    <property type="entry name" value="Glyco_transf_92"/>
</dbReference>
<evidence type="ECO:0000256" key="2">
    <source>
        <dbReference type="ARBA" id="ARBA00007647"/>
    </source>
</evidence>
<evidence type="ECO:0000313" key="9">
    <source>
        <dbReference type="EMBL" id="KAI5082728.1"/>
    </source>
</evidence>
<keyword evidence="3 8" id="KW-0328">Glycosyltransferase</keyword>
<proteinExistence type="inferred from homology"/>
<dbReference type="AlphaFoldDB" id="A0A9D4VBT9"/>
<keyword evidence="6" id="KW-1133">Transmembrane helix</keyword>
<dbReference type="GO" id="GO:0016757">
    <property type="term" value="F:glycosyltransferase activity"/>
    <property type="evidence" value="ECO:0007669"/>
    <property type="project" value="UniProtKB-UniRule"/>
</dbReference>
<evidence type="ECO:0000256" key="8">
    <source>
        <dbReference type="RuleBase" id="RU366017"/>
    </source>
</evidence>
<dbReference type="PANTHER" id="PTHR21461:SF12">
    <property type="entry name" value="GALACTAN BETA-1,4-GALACTOSYLTRANSFERASE GALS2"/>
    <property type="match status" value="1"/>
</dbReference>
<name>A0A9D4VBT9_ADICA</name>
<comment type="similarity">
    <text evidence="2 8">Belongs to the glycosyltransferase 92 family.</text>
</comment>
<keyword evidence="7" id="KW-0472">Membrane</keyword>
<keyword evidence="10" id="KW-1185">Reference proteome</keyword>
<gene>
    <name evidence="9" type="ORF">GOP47_0002471</name>
</gene>
<comment type="caution">
    <text evidence="9">The sequence shown here is derived from an EMBL/GenBank/DDBJ whole genome shotgun (WGS) entry which is preliminary data.</text>
</comment>
<dbReference type="PANTHER" id="PTHR21461">
    <property type="entry name" value="GLYCOSYLTRANSFERASE FAMILY 92 PROTEIN"/>
    <property type="match status" value="1"/>
</dbReference>
<evidence type="ECO:0000256" key="4">
    <source>
        <dbReference type="ARBA" id="ARBA00022679"/>
    </source>
</evidence>
<dbReference type="EC" id="2.4.1.-" evidence="8"/>
<evidence type="ECO:0000256" key="1">
    <source>
        <dbReference type="ARBA" id="ARBA00004167"/>
    </source>
</evidence>
<dbReference type="Proteomes" id="UP000886520">
    <property type="component" value="Chromosome 3"/>
</dbReference>
<dbReference type="Pfam" id="PF01697">
    <property type="entry name" value="Glyco_transf_92"/>
    <property type="match status" value="1"/>
</dbReference>
<sequence length="559" mass="63490">MEMLSSTQKSRASKSWHLCVHIDVKSFLAGMLLMGFVLLLQQSLVNLTSSITYSTNSPLQIPCHDHHHPHNDSTQLLADDITHSPVEVNHDSKFNDEARDEHTQIATHDEFATDLDDGDHFENGMVTSKQSFHAYGSASALFVHMASYRGGPDSFAVIGLGAKPAHVYGIAGFECEWVPAKNANNSSSSRPIKGSTRKFLPDWNMGRQYTVVVVNCSFEEPVGVDREGGRLVVYALYGDGSGMPDTTPERIVALMETKNEYDANKFLPPYPYDYVYCGSPLYGGLNVQRMREWIAYHVKVFGKHAHFFLYDAGGITEGVARALRPWQKRGFVTVHDIREQERYDGYYHNQFLVVNDCLHRARFLSNWTFFFDVDEFLWLPPHESLGAVMQGFSNYTQVIFRQKPMAAHICQAHQHNISRKWGLEKLVYRNVKAGQVWDRKYAIQPRNAFTTGVHRSDHIVGNDIVRESLGYFPESLVPKLWYYHFHNTITHFGELCRTFTNANSAKPINVSWAKMALEPADFYDVDGTPFRVDSGLQELAQSIKDFECVQIGTQPTILE</sequence>
<evidence type="ECO:0000256" key="5">
    <source>
        <dbReference type="ARBA" id="ARBA00022692"/>
    </source>
</evidence>
<reference evidence="9" key="1">
    <citation type="submission" date="2021-01" db="EMBL/GenBank/DDBJ databases">
        <title>Adiantum capillus-veneris genome.</title>
        <authorList>
            <person name="Fang Y."/>
            <person name="Liao Q."/>
        </authorList>
    </citation>
    <scope>NUCLEOTIDE SEQUENCE</scope>
    <source>
        <strain evidence="9">H3</strain>
        <tissue evidence="9">Leaf</tissue>
    </source>
</reference>
<evidence type="ECO:0000256" key="7">
    <source>
        <dbReference type="ARBA" id="ARBA00023136"/>
    </source>
</evidence>
<dbReference type="OrthoDB" id="2526284at2759"/>
<keyword evidence="4 8" id="KW-0808">Transferase</keyword>
<comment type="subcellular location">
    <subcellularLocation>
        <location evidence="1">Membrane</location>
        <topology evidence="1">Single-pass membrane protein</topology>
    </subcellularLocation>
</comment>
<accession>A0A9D4VBT9</accession>